<protein>
    <submittedName>
        <fullName evidence="4">Glycosyl transferase family 2</fullName>
    </submittedName>
</protein>
<proteinExistence type="predicted"/>
<keyword evidence="2" id="KW-0548">Nucleotidyltransferase</keyword>
<dbReference type="CDD" id="cd04183">
    <property type="entry name" value="GT2_BcE_like"/>
    <property type="match status" value="1"/>
</dbReference>
<dbReference type="PIRSF" id="PIRSF028162">
    <property type="entry name" value="BcbE_prd"/>
    <property type="match status" value="1"/>
</dbReference>
<dbReference type="InterPro" id="IPR005835">
    <property type="entry name" value="NTP_transferase_dom"/>
</dbReference>
<dbReference type="PANTHER" id="PTHR43584:SF8">
    <property type="entry name" value="N-ACETYLMURAMATE ALPHA-1-PHOSPHATE URIDYLYLTRANSFERASE"/>
    <property type="match status" value="1"/>
</dbReference>
<evidence type="ECO:0000313" key="4">
    <source>
        <dbReference type="EMBL" id="PIP86855.1"/>
    </source>
</evidence>
<sequence length="248" mass="28212">MINIIIPMAGLGSRFKEAGYTFPKPLIDVGGKTMIEVVINNLRPKNDYRFIFICQKEHYEKYDLFNILKNATNNNFEVVKIDGVTEGAACTVLCGINYINNNDPLIIANSDQFIDIKIDDFIEEAKKSKSDGMIMTFKASHPKWSYVRLDNNKKVIETAEKVVISDKATVGIYYFKKGSDFVSAAESMIQKNIRHNNEFYVCPVYNQLIIEDKIIYIYNIEPEQMHGLGTPEDLVVFQKKIGDGSIVI</sequence>
<keyword evidence="1 4" id="KW-0808">Transferase</keyword>
<dbReference type="AlphaFoldDB" id="A0A2H0DXE7"/>
<dbReference type="InterPro" id="IPR050065">
    <property type="entry name" value="GlmU-like"/>
</dbReference>
<evidence type="ECO:0000259" key="3">
    <source>
        <dbReference type="Pfam" id="PF00483"/>
    </source>
</evidence>
<dbReference type="PANTHER" id="PTHR43584">
    <property type="entry name" value="NUCLEOTIDYL TRANSFERASE"/>
    <property type="match status" value="1"/>
</dbReference>
<name>A0A2H0DXE7_9BACT</name>
<evidence type="ECO:0000313" key="5">
    <source>
        <dbReference type="Proteomes" id="UP000231143"/>
    </source>
</evidence>
<dbReference type="Gene3D" id="3.90.550.10">
    <property type="entry name" value="Spore Coat Polysaccharide Biosynthesis Protein SpsA, Chain A"/>
    <property type="match status" value="1"/>
</dbReference>
<feature type="domain" description="Nucleotidyl transferase" evidence="3">
    <location>
        <begin position="6"/>
        <end position="197"/>
    </location>
</feature>
<organism evidence="4 5">
    <name type="scientific">Candidatus Campbellbacteria bacterium CG22_combo_CG10-13_8_21_14_all_36_13</name>
    <dbReference type="NCBI Taxonomy" id="1974529"/>
    <lineage>
        <taxon>Bacteria</taxon>
        <taxon>Candidatus Campbelliibacteriota</taxon>
    </lineage>
</organism>
<dbReference type="InterPro" id="IPR016873">
    <property type="entry name" value="Caps_polysacc_synth_BcbE_prd"/>
</dbReference>
<reference evidence="4 5" key="1">
    <citation type="submission" date="2017-09" db="EMBL/GenBank/DDBJ databases">
        <title>Depth-based differentiation of microbial function through sediment-hosted aquifers and enrichment of novel symbionts in the deep terrestrial subsurface.</title>
        <authorList>
            <person name="Probst A.J."/>
            <person name="Ladd B."/>
            <person name="Jarett J.K."/>
            <person name="Geller-Mcgrath D.E."/>
            <person name="Sieber C.M."/>
            <person name="Emerson J.B."/>
            <person name="Anantharaman K."/>
            <person name="Thomas B.C."/>
            <person name="Malmstrom R."/>
            <person name="Stieglmeier M."/>
            <person name="Klingl A."/>
            <person name="Woyke T."/>
            <person name="Ryan C.M."/>
            <person name="Banfield J.F."/>
        </authorList>
    </citation>
    <scope>NUCLEOTIDE SEQUENCE [LARGE SCALE GENOMIC DNA]</scope>
    <source>
        <strain evidence="4">CG22_combo_CG10-13_8_21_14_all_36_13</strain>
    </source>
</reference>
<dbReference type="InterPro" id="IPR029044">
    <property type="entry name" value="Nucleotide-diphossugar_trans"/>
</dbReference>
<dbReference type="GO" id="GO:0016779">
    <property type="term" value="F:nucleotidyltransferase activity"/>
    <property type="evidence" value="ECO:0007669"/>
    <property type="project" value="UniProtKB-KW"/>
</dbReference>
<dbReference type="SUPFAM" id="SSF53448">
    <property type="entry name" value="Nucleotide-diphospho-sugar transferases"/>
    <property type="match status" value="1"/>
</dbReference>
<comment type="caution">
    <text evidence="4">The sequence shown here is derived from an EMBL/GenBank/DDBJ whole genome shotgun (WGS) entry which is preliminary data.</text>
</comment>
<evidence type="ECO:0000256" key="2">
    <source>
        <dbReference type="ARBA" id="ARBA00022695"/>
    </source>
</evidence>
<accession>A0A2H0DXE7</accession>
<dbReference type="EMBL" id="PCTT01000044">
    <property type="protein sequence ID" value="PIP86855.1"/>
    <property type="molecule type" value="Genomic_DNA"/>
</dbReference>
<dbReference type="Pfam" id="PF00483">
    <property type="entry name" value="NTP_transferase"/>
    <property type="match status" value="1"/>
</dbReference>
<dbReference type="Proteomes" id="UP000231143">
    <property type="component" value="Unassembled WGS sequence"/>
</dbReference>
<gene>
    <name evidence="4" type="ORF">COW81_03260</name>
</gene>
<evidence type="ECO:0000256" key="1">
    <source>
        <dbReference type="ARBA" id="ARBA00022679"/>
    </source>
</evidence>